<name>A0AAW5W4D2_9BURK</name>
<reference evidence="1" key="1">
    <citation type="submission" date="2022-11" db="EMBL/GenBank/DDBJ databases">
        <title>Biodiversity and phylogenetic relationships of bacteria.</title>
        <authorList>
            <person name="Machado R.A.R."/>
            <person name="Bhat A."/>
            <person name="Loulou A."/>
            <person name="Kallel S."/>
        </authorList>
    </citation>
    <scope>NUCLEOTIDE SEQUENCE</scope>
    <source>
        <strain evidence="1">DSM 16503</strain>
    </source>
</reference>
<sequence>MILPRVASHAELNLFSDMEDVDAFLAQTLKQWLHIHSAKRYRYFDVLNGQFEEMGGMHLIAVTVTLGRHDQSGPAYAQLVCLVNPLVAQ</sequence>
<dbReference type="EMBL" id="JAPKNB010000022">
    <property type="protein sequence ID" value="MCX5567480.1"/>
    <property type="molecule type" value="Genomic_DNA"/>
</dbReference>
<proteinExistence type="predicted"/>
<comment type="caution">
    <text evidence="1">The sequence shown here is derived from an EMBL/GenBank/DDBJ whole genome shotgun (WGS) entry which is preliminary data.</text>
</comment>
<dbReference type="RefSeq" id="WP_003799888.1">
    <property type="nucleotide sequence ID" value="NZ_DAMBOE010000004.1"/>
</dbReference>
<evidence type="ECO:0000313" key="2">
    <source>
        <dbReference type="Proteomes" id="UP001208074"/>
    </source>
</evidence>
<accession>A0AAW5W4D2</accession>
<dbReference type="AlphaFoldDB" id="A0AAW5W4D2"/>
<gene>
    <name evidence="1" type="ORF">OSH02_19075</name>
</gene>
<protein>
    <submittedName>
        <fullName evidence="1">Uncharacterized protein</fullName>
    </submittedName>
</protein>
<dbReference type="GeneID" id="94039805"/>
<organism evidence="1 2">
    <name type="scientific">Alcaligenes phenolicus</name>
    <dbReference type="NCBI Taxonomy" id="232846"/>
    <lineage>
        <taxon>Bacteria</taxon>
        <taxon>Pseudomonadati</taxon>
        <taxon>Pseudomonadota</taxon>
        <taxon>Betaproteobacteria</taxon>
        <taxon>Burkholderiales</taxon>
        <taxon>Alcaligenaceae</taxon>
        <taxon>Alcaligenes</taxon>
    </lineage>
</organism>
<dbReference type="Proteomes" id="UP001208074">
    <property type="component" value="Unassembled WGS sequence"/>
</dbReference>
<evidence type="ECO:0000313" key="1">
    <source>
        <dbReference type="EMBL" id="MCX5567480.1"/>
    </source>
</evidence>